<proteinExistence type="inferred from homology"/>
<evidence type="ECO:0000256" key="10">
    <source>
        <dbReference type="ARBA" id="ARBA00022840"/>
    </source>
</evidence>
<comment type="pathway">
    <text evidence="3">Cofactor metabolism; pyridoxal 5'-phosphate salvage; pyridoxal 5'-phosphate from pyridoxal: step 1/1.</text>
</comment>
<keyword evidence="9 16" id="KW-0418">Kinase</keyword>
<dbReference type="InterPro" id="IPR013749">
    <property type="entry name" value="PM/HMP-P_kinase-1"/>
</dbReference>
<accession>A0AAD4R5J6</accession>
<evidence type="ECO:0000256" key="9">
    <source>
        <dbReference type="ARBA" id="ARBA00022777"/>
    </source>
</evidence>
<evidence type="ECO:0000313" key="17">
    <source>
        <dbReference type="Proteomes" id="UP001201812"/>
    </source>
</evidence>
<dbReference type="Proteomes" id="UP001201812">
    <property type="component" value="Unassembled WGS sequence"/>
</dbReference>
<sequence>MSLLEDRIKKHRRDLRVLSIQSHVISGYAGNKCSVFPLQLHGFEVDVINSVQFSNHTGYANIRGGRLTSKDLSDLFEGLKLNQIDKYSHILTGYCGDASFLREVSSMVSDLKCKNDKLVYVCDPVLGDNGKYYAPEELMPIYRDEILPLAEIITPNVFELSQLSGMNVTTEAECLNAINDLHKLSGVPIIVVTSGMTSDTGDVSYCYASRVLSRENQKAEVYRFEIPIVRGIFVGTGDVFASLLLVWLTETEGNIVESVCKVICSLQSLLKRTSATAFAEPIEEGVQPSISKRELRLIESRYDLLVPTGNINYVKL</sequence>
<evidence type="ECO:0000256" key="14">
    <source>
        <dbReference type="ARBA" id="ARBA00048524"/>
    </source>
</evidence>
<feature type="domain" description="Pyridoxamine kinase/Phosphomethylpyrimidine kinase" evidence="15">
    <location>
        <begin position="104"/>
        <end position="248"/>
    </location>
</feature>
<keyword evidence="7" id="KW-0808">Transferase</keyword>
<comment type="pathway">
    <text evidence="1">Cofactor metabolism; pyridoxal 5'-phosphate salvage; pyridoxamine 5'-phosphate from pyridoxamine: step 1/1.</text>
</comment>
<evidence type="ECO:0000256" key="13">
    <source>
        <dbReference type="ARBA" id="ARBA00047377"/>
    </source>
</evidence>
<dbReference type="InterPro" id="IPR029056">
    <property type="entry name" value="Ribokinase-like"/>
</dbReference>
<evidence type="ECO:0000256" key="4">
    <source>
        <dbReference type="ARBA" id="ARBA00008805"/>
    </source>
</evidence>
<dbReference type="InterPro" id="IPR004625">
    <property type="entry name" value="PyrdxlKinase"/>
</dbReference>
<comment type="similarity">
    <text evidence="4">Belongs to the pyridoxine kinase family.</text>
</comment>
<dbReference type="NCBIfam" id="TIGR00687">
    <property type="entry name" value="pyridox_kin"/>
    <property type="match status" value="1"/>
</dbReference>
<evidence type="ECO:0000256" key="7">
    <source>
        <dbReference type="ARBA" id="ARBA00022679"/>
    </source>
</evidence>
<comment type="catalytic activity">
    <reaction evidence="13">
        <text>pyridoxal + ATP = pyridoxal 5'-phosphate + ADP + H(+)</text>
        <dbReference type="Rhea" id="RHEA:10224"/>
        <dbReference type="ChEBI" id="CHEBI:15378"/>
        <dbReference type="ChEBI" id="CHEBI:17310"/>
        <dbReference type="ChEBI" id="CHEBI:30616"/>
        <dbReference type="ChEBI" id="CHEBI:456216"/>
        <dbReference type="ChEBI" id="CHEBI:597326"/>
        <dbReference type="EC" id="2.7.1.35"/>
    </reaction>
    <physiologicalReaction direction="left-to-right" evidence="13">
        <dbReference type="Rhea" id="RHEA:10225"/>
    </physiologicalReaction>
</comment>
<evidence type="ECO:0000256" key="12">
    <source>
        <dbReference type="ARBA" id="ARBA00047310"/>
    </source>
</evidence>
<evidence type="ECO:0000256" key="11">
    <source>
        <dbReference type="ARBA" id="ARBA00032808"/>
    </source>
</evidence>
<evidence type="ECO:0000256" key="1">
    <source>
        <dbReference type="ARBA" id="ARBA00004750"/>
    </source>
</evidence>
<keyword evidence="10" id="KW-0067">ATP-binding</keyword>
<dbReference type="GO" id="GO:0005524">
    <property type="term" value="F:ATP binding"/>
    <property type="evidence" value="ECO:0007669"/>
    <property type="project" value="UniProtKB-KW"/>
</dbReference>
<dbReference type="Pfam" id="PF08543">
    <property type="entry name" value="Phos_pyr_kin"/>
    <property type="match status" value="1"/>
</dbReference>
<dbReference type="EMBL" id="JAKKPZ010000023">
    <property type="protein sequence ID" value="KAI1711132.1"/>
    <property type="molecule type" value="Genomic_DNA"/>
</dbReference>
<comment type="catalytic activity">
    <reaction evidence="14">
        <text>pyridoxine + ATP = pyridoxine 5'-phosphate + ADP + H(+)</text>
        <dbReference type="Rhea" id="RHEA:25108"/>
        <dbReference type="ChEBI" id="CHEBI:15378"/>
        <dbReference type="ChEBI" id="CHEBI:16709"/>
        <dbReference type="ChEBI" id="CHEBI:30616"/>
        <dbReference type="ChEBI" id="CHEBI:58589"/>
        <dbReference type="ChEBI" id="CHEBI:456216"/>
        <dbReference type="EC" id="2.7.1.35"/>
    </reaction>
    <physiologicalReaction direction="left-to-right" evidence="14">
        <dbReference type="Rhea" id="RHEA:25109"/>
    </physiologicalReaction>
</comment>
<comment type="catalytic activity">
    <reaction evidence="12">
        <text>pyridoxamine + ATP = pyridoxamine 5'-phosphate + ADP + H(+)</text>
        <dbReference type="Rhea" id="RHEA:25104"/>
        <dbReference type="ChEBI" id="CHEBI:15378"/>
        <dbReference type="ChEBI" id="CHEBI:30616"/>
        <dbReference type="ChEBI" id="CHEBI:57761"/>
        <dbReference type="ChEBI" id="CHEBI:58451"/>
        <dbReference type="ChEBI" id="CHEBI:456216"/>
        <dbReference type="EC" id="2.7.1.35"/>
    </reaction>
    <physiologicalReaction direction="left-to-right" evidence="12">
        <dbReference type="Rhea" id="RHEA:25105"/>
    </physiologicalReaction>
</comment>
<dbReference type="EC" id="2.7.1.35" evidence="5"/>
<dbReference type="GO" id="GO:0009443">
    <property type="term" value="P:pyridoxal 5'-phosphate salvage"/>
    <property type="evidence" value="ECO:0007669"/>
    <property type="project" value="InterPro"/>
</dbReference>
<organism evidence="16 17">
    <name type="scientific">Ditylenchus destructor</name>
    <dbReference type="NCBI Taxonomy" id="166010"/>
    <lineage>
        <taxon>Eukaryota</taxon>
        <taxon>Metazoa</taxon>
        <taxon>Ecdysozoa</taxon>
        <taxon>Nematoda</taxon>
        <taxon>Chromadorea</taxon>
        <taxon>Rhabditida</taxon>
        <taxon>Tylenchina</taxon>
        <taxon>Tylenchomorpha</taxon>
        <taxon>Sphaerularioidea</taxon>
        <taxon>Anguinidae</taxon>
        <taxon>Anguininae</taxon>
        <taxon>Ditylenchus</taxon>
    </lineage>
</organism>
<evidence type="ECO:0000256" key="5">
    <source>
        <dbReference type="ARBA" id="ARBA00012104"/>
    </source>
</evidence>
<gene>
    <name evidence="16" type="ORF">DdX_10383</name>
</gene>
<evidence type="ECO:0000313" key="16">
    <source>
        <dbReference type="EMBL" id="KAI1711132.1"/>
    </source>
</evidence>
<protein>
    <recommendedName>
        <fullName evidence="6">Pyridoxal kinase</fullName>
        <ecNumber evidence="5">2.7.1.35</ecNumber>
    </recommendedName>
    <alternativeName>
        <fullName evidence="11">Pyridoxine kinase</fullName>
    </alternativeName>
</protein>
<evidence type="ECO:0000256" key="8">
    <source>
        <dbReference type="ARBA" id="ARBA00022741"/>
    </source>
</evidence>
<reference evidence="16" key="1">
    <citation type="submission" date="2022-01" db="EMBL/GenBank/DDBJ databases">
        <title>Genome Sequence Resource for Two Populations of Ditylenchus destructor, the Migratory Endoparasitic Phytonematode.</title>
        <authorList>
            <person name="Zhang H."/>
            <person name="Lin R."/>
            <person name="Xie B."/>
        </authorList>
    </citation>
    <scope>NUCLEOTIDE SEQUENCE</scope>
    <source>
        <strain evidence="16">BazhouSP</strain>
    </source>
</reference>
<dbReference type="PANTHER" id="PTHR10534:SF2">
    <property type="entry name" value="PYRIDOXAL KINASE"/>
    <property type="match status" value="1"/>
</dbReference>
<dbReference type="SUPFAM" id="SSF53613">
    <property type="entry name" value="Ribokinase-like"/>
    <property type="match status" value="1"/>
</dbReference>
<dbReference type="PANTHER" id="PTHR10534">
    <property type="entry name" value="PYRIDOXAL KINASE"/>
    <property type="match status" value="1"/>
</dbReference>
<evidence type="ECO:0000256" key="6">
    <source>
        <dbReference type="ARBA" id="ARBA00018134"/>
    </source>
</evidence>
<dbReference type="CDD" id="cd01173">
    <property type="entry name" value="pyridoxal_pyridoxamine_kinase"/>
    <property type="match status" value="1"/>
</dbReference>
<dbReference type="AlphaFoldDB" id="A0AAD4R5J6"/>
<keyword evidence="17" id="KW-1185">Reference proteome</keyword>
<evidence type="ECO:0000256" key="3">
    <source>
        <dbReference type="ARBA" id="ARBA00005210"/>
    </source>
</evidence>
<keyword evidence="8" id="KW-0547">Nucleotide-binding</keyword>
<evidence type="ECO:0000256" key="2">
    <source>
        <dbReference type="ARBA" id="ARBA00004835"/>
    </source>
</evidence>
<name>A0AAD4R5J6_9BILA</name>
<comment type="caution">
    <text evidence="16">The sequence shown here is derived from an EMBL/GenBank/DDBJ whole genome shotgun (WGS) entry which is preliminary data.</text>
</comment>
<dbReference type="GO" id="GO:0008478">
    <property type="term" value="F:pyridoxal kinase activity"/>
    <property type="evidence" value="ECO:0007669"/>
    <property type="project" value="UniProtKB-EC"/>
</dbReference>
<dbReference type="Gene3D" id="3.40.1190.20">
    <property type="match status" value="1"/>
</dbReference>
<comment type="pathway">
    <text evidence="2">Cofactor metabolism; pyridoxal 5'-phosphate salvage; pyridoxine 5'-phosphate from pyridoxine: step 1/1.</text>
</comment>
<evidence type="ECO:0000259" key="15">
    <source>
        <dbReference type="Pfam" id="PF08543"/>
    </source>
</evidence>
<dbReference type="GO" id="GO:0005829">
    <property type="term" value="C:cytosol"/>
    <property type="evidence" value="ECO:0007669"/>
    <property type="project" value="TreeGrafter"/>
</dbReference>